<reference evidence="1" key="1">
    <citation type="submission" date="2023-03" db="EMBL/GenBank/DDBJ databases">
        <title>Massive genome expansion in bonnet fungi (Mycena s.s.) driven by repeated elements and novel gene families across ecological guilds.</title>
        <authorList>
            <consortium name="Lawrence Berkeley National Laboratory"/>
            <person name="Harder C.B."/>
            <person name="Miyauchi S."/>
            <person name="Viragh M."/>
            <person name="Kuo A."/>
            <person name="Thoen E."/>
            <person name="Andreopoulos B."/>
            <person name="Lu D."/>
            <person name="Skrede I."/>
            <person name="Drula E."/>
            <person name="Henrissat B."/>
            <person name="Morin E."/>
            <person name="Kohler A."/>
            <person name="Barry K."/>
            <person name="LaButti K."/>
            <person name="Morin E."/>
            <person name="Salamov A."/>
            <person name="Lipzen A."/>
            <person name="Mereny Z."/>
            <person name="Hegedus B."/>
            <person name="Baldrian P."/>
            <person name="Stursova M."/>
            <person name="Weitz H."/>
            <person name="Taylor A."/>
            <person name="Grigoriev I.V."/>
            <person name="Nagy L.G."/>
            <person name="Martin F."/>
            <person name="Kauserud H."/>
        </authorList>
    </citation>
    <scope>NUCLEOTIDE SEQUENCE</scope>
    <source>
        <strain evidence="1">CBHHK182m</strain>
    </source>
</reference>
<proteinExistence type="predicted"/>
<comment type="caution">
    <text evidence="1">The sequence shown here is derived from an EMBL/GenBank/DDBJ whole genome shotgun (WGS) entry which is preliminary data.</text>
</comment>
<organism evidence="1 2">
    <name type="scientific">Mycena metata</name>
    <dbReference type="NCBI Taxonomy" id="1033252"/>
    <lineage>
        <taxon>Eukaryota</taxon>
        <taxon>Fungi</taxon>
        <taxon>Dikarya</taxon>
        <taxon>Basidiomycota</taxon>
        <taxon>Agaricomycotina</taxon>
        <taxon>Agaricomycetes</taxon>
        <taxon>Agaricomycetidae</taxon>
        <taxon>Agaricales</taxon>
        <taxon>Marasmiineae</taxon>
        <taxon>Mycenaceae</taxon>
        <taxon>Mycena</taxon>
    </lineage>
</organism>
<evidence type="ECO:0000313" key="2">
    <source>
        <dbReference type="Proteomes" id="UP001215598"/>
    </source>
</evidence>
<dbReference type="EMBL" id="JARKIB010000300">
    <property type="protein sequence ID" value="KAJ7715881.1"/>
    <property type="molecule type" value="Genomic_DNA"/>
</dbReference>
<keyword evidence="2" id="KW-1185">Reference proteome</keyword>
<dbReference type="Proteomes" id="UP001215598">
    <property type="component" value="Unassembled WGS sequence"/>
</dbReference>
<accession>A0AAD7HAG2</accession>
<evidence type="ECO:0000313" key="1">
    <source>
        <dbReference type="EMBL" id="KAJ7715881.1"/>
    </source>
</evidence>
<protein>
    <submittedName>
        <fullName evidence="1">Uncharacterized protein</fullName>
    </submittedName>
</protein>
<gene>
    <name evidence="1" type="ORF">B0H16DRAFT_1614874</name>
</gene>
<sequence>MPGQYPRPVEALRCDREGSHVGAKGSQCRQGPCNILPMLPSAENDFNILQCIVQCPGAESPRDLHVQQNVSPMKSTRFYSAGKTSRCFFYPDDWVYVKDPVTYSAGKVRFGLSSGHHLPNAELECRVRFRPRLNAEPEPASRFGSGSNVFEREQNLGTSTQQPPWHPASPVGRLGCVFFRSQSHLFLALFLGFESHSDLAFLRRGEGVQVGVCHRGQRTA</sequence>
<dbReference type="AlphaFoldDB" id="A0AAD7HAG2"/>
<name>A0AAD7HAG2_9AGAR</name>